<sequence>MMRKRIYHMFPHQEAHFERKYRYQRNLPYFAKILANMDGKSGEFVTESPVKNGHMINAKREIEVGIVVNGIDFEPLSRENADQIIDTIEPEGTIDFRIALKYSYLDEKYDRISFRGDAYLVRVSQEGDVLTILINHVSGIKRTDCHRVADTIIDELRRGI</sequence>
<dbReference type="KEGG" id="mzh:Mzhil_1018"/>
<name>F7XLP7_METZD</name>
<dbReference type="HOGENOM" id="CLU_139554_0_0_2"/>
<evidence type="ECO:0000313" key="2">
    <source>
        <dbReference type="Proteomes" id="UP000006622"/>
    </source>
</evidence>
<keyword evidence="2" id="KW-1185">Reference proteome</keyword>
<organism evidence="1 2">
    <name type="scientific">Methanosalsum zhilinae (strain DSM 4017 / NBRC 107636 / OCM 62 / WeN5)</name>
    <name type="common">Methanohalophilus zhilinae</name>
    <dbReference type="NCBI Taxonomy" id="679901"/>
    <lineage>
        <taxon>Archaea</taxon>
        <taxon>Methanobacteriati</taxon>
        <taxon>Methanobacteriota</taxon>
        <taxon>Stenosarchaea group</taxon>
        <taxon>Methanomicrobia</taxon>
        <taxon>Methanosarcinales</taxon>
        <taxon>Methanosarcinaceae</taxon>
        <taxon>Methanosalsum</taxon>
    </lineage>
</organism>
<dbReference type="RefSeq" id="WP_013898313.1">
    <property type="nucleotide sequence ID" value="NC_015676.1"/>
</dbReference>
<dbReference type="STRING" id="679901.Mzhil_1018"/>
<gene>
    <name evidence="1" type="ordered locus">Mzhil_1018</name>
</gene>
<dbReference type="Proteomes" id="UP000006622">
    <property type="component" value="Chromosome"/>
</dbReference>
<dbReference type="EMBL" id="CP002101">
    <property type="protein sequence ID" value="AEH60875.1"/>
    <property type="molecule type" value="Genomic_DNA"/>
</dbReference>
<dbReference type="GeneID" id="10822642"/>
<dbReference type="OrthoDB" id="104780at2157"/>
<accession>F7XLP7</accession>
<dbReference type="AlphaFoldDB" id="F7XLP7"/>
<evidence type="ECO:0000313" key="1">
    <source>
        <dbReference type="EMBL" id="AEH60875.1"/>
    </source>
</evidence>
<protein>
    <submittedName>
        <fullName evidence="1">Uncharacterized protein</fullName>
    </submittedName>
</protein>
<reference evidence="1 2" key="1">
    <citation type="submission" date="2010-07" db="EMBL/GenBank/DDBJ databases">
        <title>The complete genome of Methanosalsum zhilinae DSM 4017.</title>
        <authorList>
            <consortium name="US DOE Joint Genome Institute (JGI-PGF)"/>
            <person name="Lucas S."/>
            <person name="Copeland A."/>
            <person name="Lapidus A."/>
            <person name="Glavina del Rio T."/>
            <person name="Dalin E."/>
            <person name="Tice H."/>
            <person name="Bruce D."/>
            <person name="Goodwin L."/>
            <person name="Pitluck S."/>
            <person name="Kyrpides N."/>
            <person name="Mavromatis K."/>
            <person name="Ovchinnikova G."/>
            <person name="Daligault H."/>
            <person name="Detter J.C."/>
            <person name="Han C."/>
            <person name="Tapia R."/>
            <person name="Larimer F."/>
            <person name="Land M."/>
            <person name="Hauser L."/>
            <person name="Markowitz V."/>
            <person name="Cheng J.-F."/>
            <person name="Hugenholtz P."/>
            <person name="Woyke T."/>
            <person name="Wu D."/>
            <person name="Spring S."/>
            <person name="Schueler E."/>
            <person name="Brambilla E."/>
            <person name="Klenk H.-P."/>
            <person name="Eisen J.A."/>
        </authorList>
    </citation>
    <scope>NUCLEOTIDE SEQUENCE [LARGE SCALE GENOMIC DNA]</scope>
    <source>
        <strain evidence="2">DSM 4017 / NBRC 107636 / OCM 62 / WeN5</strain>
    </source>
</reference>
<proteinExistence type="predicted"/>